<dbReference type="EMBL" id="FNVT01000002">
    <property type="protein sequence ID" value="SEG28061.1"/>
    <property type="molecule type" value="Genomic_DNA"/>
</dbReference>
<feature type="compositionally biased region" description="Basic and acidic residues" evidence="3">
    <location>
        <begin position="344"/>
        <end position="356"/>
    </location>
</feature>
<dbReference type="InterPro" id="IPR003961">
    <property type="entry name" value="FN3_dom"/>
</dbReference>
<dbReference type="Proteomes" id="UP000236732">
    <property type="component" value="Unassembled WGS sequence"/>
</dbReference>
<keyword evidence="1" id="KW-0378">Hydrolase</keyword>
<evidence type="ECO:0000256" key="1">
    <source>
        <dbReference type="ARBA" id="ARBA00023295"/>
    </source>
</evidence>
<feature type="region of interest" description="Disordered" evidence="3">
    <location>
        <begin position="339"/>
        <end position="453"/>
    </location>
</feature>
<dbReference type="PROSITE" id="PS50853">
    <property type="entry name" value="FN3"/>
    <property type="match status" value="1"/>
</dbReference>
<dbReference type="Pfam" id="PF00041">
    <property type="entry name" value="fn3"/>
    <property type="match status" value="1"/>
</dbReference>
<name>A0A1H5YV88_9ACTN</name>
<evidence type="ECO:0000313" key="6">
    <source>
        <dbReference type="Proteomes" id="UP000236732"/>
    </source>
</evidence>
<gene>
    <name evidence="5" type="ORF">SAMN05444920_102435</name>
</gene>
<evidence type="ECO:0000313" key="5">
    <source>
        <dbReference type="EMBL" id="SEG28061.1"/>
    </source>
</evidence>
<keyword evidence="6" id="KW-1185">Reference proteome</keyword>
<organism evidence="5 6">
    <name type="scientific">Nonomuraea solani</name>
    <dbReference type="NCBI Taxonomy" id="1144553"/>
    <lineage>
        <taxon>Bacteria</taxon>
        <taxon>Bacillati</taxon>
        <taxon>Actinomycetota</taxon>
        <taxon>Actinomycetes</taxon>
        <taxon>Streptosporangiales</taxon>
        <taxon>Streptosporangiaceae</taxon>
        <taxon>Nonomuraea</taxon>
    </lineage>
</organism>
<feature type="region of interest" description="Disordered" evidence="3">
    <location>
        <begin position="514"/>
        <end position="534"/>
    </location>
</feature>
<dbReference type="GO" id="GO:0016798">
    <property type="term" value="F:hydrolase activity, acting on glycosyl bonds"/>
    <property type="evidence" value="ECO:0007669"/>
    <property type="project" value="UniProtKB-KW"/>
</dbReference>
<dbReference type="InterPro" id="IPR013783">
    <property type="entry name" value="Ig-like_fold"/>
</dbReference>
<keyword evidence="2" id="KW-0119">Carbohydrate metabolism</keyword>
<feature type="compositionally biased region" description="Low complexity" evidence="3">
    <location>
        <begin position="359"/>
        <end position="375"/>
    </location>
</feature>
<feature type="domain" description="Fibronectin type-III" evidence="4">
    <location>
        <begin position="430"/>
        <end position="524"/>
    </location>
</feature>
<keyword evidence="1" id="KW-0326">Glycosidase</keyword>
<feature type="compositionally biased region" description="Low complexity" evidence="3">
    <location>
        <begin position="426"/>
        <end position="440"/>
    </location>
</feature>
<evidence type="ECO:0000259" key="4">
    <source>
        <dbReference type="PROSITE" id="PS50853"/>
    </source>
</evidence>
<evidence type="ECO:0000256" key="3">
    <source>
        <dbReference type="SAM" id="MobiDB-lite"/>
    </source>
</evidence>
<dbReference type="AlphaFoldDB" id="A0A1H5YV88"/>
<dbReference type="SMART" id="SM00060">
    <property type="entry name" value="FN3"/>
    <property type="match status" value="2"/>
</dbReference>
<sequence length="701" mass="71736">MIAGVVATILVAAAAWYGVGVSSANPKLADVGAWLWTKTSGKVVHVNGLSGEVDGYLNDKAGRKLRVVQDGGTVLLVDDRNGFVSRVEPSQLSVAQSRDLGAAGLQLAVSGGAAYAVDPAKGSVQQIDPATLNSVGAPITLPGPLGAARIDGGRRLWVPVTAKGEVVPVVDGAAAAPVKVGEPGEELSITIAGGLPVVVNSRAATATIIGADGGVGEITLPKGVAQAAKGGALTPAATEGALVPILTPGDSGLLVVIDTGSNSVLSTRFDGQDPADLGVPQVLGSKVYVPDQGSGSLIVWDSAAGGRPTTLRVAEGPGPVDVFVKDGLLWANDENGDKAVVIDPEGRKHDIDKGDSDVPGPSSTPKPKQTPSSEPTRSETVPDPDPVETSAPPASPTRTREAEPTRKPTRTPTRTPTATPTPTPTPSATAPGAPGAVTARSGPGKVTVTFGPSTGGKVERYTLKTTGGGQSVPESVPADGPFQFEFTGGNCANEYTFVVVAHWSGGEVESQPSAGAKPCVAPGSPTGFQAKPKNRGAELTWTGPEAADDTTYELTGAATNNTIRGNSYTVDGLKNNQKHTFRLKAKNSAGESPEAATTEVDLAYPRQQYKNKNNDQTNTLIRPTPAKNGDDKVGTIPKGQYITVTVICQVKGQVVNESQDGSTSDIWNKVETQYGNGWLSDTLVATPGGGFPEAPLFECTD</sequence>
<dbReference type="InterPro" id="IPR036116">
    <property type="entry name" value="FN3_sf"/>
</dbReference>
<reference evidence="5 6" key="1">
    <citation type="submission" date="2016-10" db="EMBL/GenBank/DDBJ databases">
        <authorList>
            <person name="de Groot N.N."/>
        </authorList>
    </citation>
    <scope>NUCLEOTIDE SEQUENCE [LARGE SCALE GENOMIC DNA]</scope>
    <source>
        <strain evidence="5 6">CGMCC 4.7037</strain>
    </source>
</reference>
<dbReference type="Gene3D" id="2.130.10.10">
    <property type="entry name" value="YVTN repeat-like/Quinoprotein amine dehydrogenase"/>
    <property type="match status" value="2"/>
</dbReference>
<protein>
    <recommendedName>
        <fullName evidence="4">Fibronectin type-III domain-containing protein</fullName>
    </recommendedName>
</protein>
<dbReference type="GO" id="GO:0000272">
    <property type="term" value="P:polysaccharide catabolic process"/>
    <property type="evidence" value="ECO:0007669"/>
    <property type="project" value="UniProtKB-KW"/>
</dbReference>
<keyword evidence="2" id="KW-0624">Polysaccharide degradation</keyword>
<dbReference type="Gene3D" id="2.60.40.10">
    <property type="entry name" value="Immunoglobulins"/>
    <property type="match status" value="2"/>
</dbReference>
<proteinExistence type="predicted"/>
<evidence type="ECO:0000256" key="2">
    <source>
        <dbReference type="ARBA" id="ARBA00023326"/>
    </source>
</evidence>
<accession>A0A1H5YV88</accession>
<dbReference type="SUPFAM" id="SSF63825">
    <property type="entry name" value="YWTD domain"/>
    <property type="match status" value="1"/>
</dbReference>
<dbReference type="CDD" id="cd00063">
    <property type="entry name" value="FN3"/>
    <property type="match status" value="1"/>
</dbReference>
<dbReference type="SUPFAM" id="SSF49265">
    <property type="entry name" value="Fibronectin type III"/>
    <property type="match status" value="1"/>
</dbReference>
<dbReference type="InterPro" id="IPR015943">
    <property type="entry name" value="WD40/YVTN_repeat-like_dom_sf"/>
</dbReference>